<evidence type="ECO:0000313" key="3">
    <source>
        <dbReference type="EMBL" id="GEM49823.1"/>
    </source>
</evidence>
<evidence type="ECO:0000256" key="1">
    <source>
        <dbReference type="SAM" id="Phobius"/>
    </source>
</evidence>
<comment type="caution">
    <text evidence="3">The sequence shown here is derived from an EMBL/GenBank/DDBJ whole genome shotgun (WGS) entry which is preliminary data.</text>
</comment>
<dbReference type="Proteomes" id="UP000321306">
    <property type="component" value="Unassembled WGS sequence"/>
</dbReference>
<feature type="transmembrane region" description="Helical" evidence="1">
    <location>
        <begin position="86"/>
        <end position="108"/>
    </location>
</feature>
<proteinExistence type="predicted"/>
<evidence type="ECO:0008006" key="5">
    <source>
        <dbReference type="Google" id="ProtNLM"/>
    </source>
</evidence>
<keyword evidence="2" id="KW-0732">Signal</keyword>
<sequence length="111" mass="11248">MFLKTLQARLMMLVFLIVGVSAPAFAQVITGGGNAKPGDVIGDSVCKGNGFLSWFTGTKLIAAGLAVALLGYFIGRLFGKQGTQEGLYGAIAGILGLAAIKAIIAVVVSGC</sequence>
<dbReference type="RefSeq" id="WP_146891140.1">
    <property type="nucleotide sequence ID" value="NZ_BJXB01000045.1"/>
</dbReference>
<keyword evidence="4" id="KW-1185">Reference proteome</keyword>
<dbReference type="EMBL" id="BJXB01000045">
    <property type="protein sequence ID" value="GEM49823.1"/>
    <property type="molecule type" value="Genomic_DNA"/>
</dbReference>
<feature type="signal peptide" evidence="2">
    <location>
        <begin position="1"/>
        <end position="26"/>
    </location>
</feature>
<name>A0A511NAI3_DEIC1</name>
<reference evidence="3 4" key="1">
    <citation type="submission" date="2019-07" db="EMBL/GenBank/DDBJ databases">
        <title>Whole genome shotgun sequence of Deinococcus cellulosilyticus NBRC 106333.</title>
        <authorList>
            <person name="Hosoyama A."/>
            <person name="Uohara A."/>
            <person name="Ohji S."/>
            <person name="Ichikawa N."/>
        </authorList>
    </citation>
    <scope>NUCLEOTIDE SEQUENCE [LARGE SCALE GENOMIC DNA]</scope>
    <source>
        <strain evidence="3 4">NBRC 106333</strain>
    </source>
</reference>
<keyword evidence="1" id="KW-0472">Membrane</keyword>
<evidence type="ECO:0000313" key="4">
    <source>
        <dbReference type="Proteomes" id="UP000321306"/>
    </source>
</evidence>
<evidence type="ECO:0000256" key="2">
    <source>
        <dbReference type="SAM" id="SignalP"/>
    </source>
</evidence>
<dbReference type="AlphaFoldDB" id="A0A511NAI3"/>
<protein>
    <recommendedName>
        <fullName evidence="5">Conjugal transfer protein TrbC</fullName>
    </recommendedName>
</protein>
<gene>
    <name evidence="3" type="ORF">DC3_54580</name>
</gene>
<keyword evidence="1" id="KW-0812">Transmembrane</keyword>
<feature type="chain" id="PRO_5021918368" description="Conjugal transfer protein TrbC" evidence="2">
    <location>
        <begin position="27"/>
        <end position="111"/>
    </location>
</feature>
<accession>A0A511NAI3</accession>
<feature type="transmembrane region" description="Helical" evidence="1">
    <location>
        <begin position="50"/>
        <end position="74"/>
    </location>
</feature>
<organism evidence="3 4">
    <name type="scientific">Deinococcus cellulosilyticus (strain DSM 18568 / NBRC 106333 / KACC 11606 / 5516J-15)</name>
    <dbReference type="NCBI Taxonomy" id="1223518"/>
    <lineage>
        <taxon>Bacteria</taxon>
        <taxon>Thermotogati</taxon>
        <taxon>Deinococcota</taxon>
        <taxon>Deinococci</taxon>
        <taxon>Deinococcales</taxon>
        <taxon>Deinococcaceae</taxon>
        <taxon>Deinococcus</taxon>
    </lineage>
</organism>
<keyword evidence="1" id="KW-1133">Transmembrane helix</keyword>